<dbReference type="NCBIfam" id="NF037995">
    <property type="entry name" value="TRAP_S1"/>
    <property type="match status" value="1"/>
</dbReference>
<evidence type="ECO:0000256" key="1">
    <source>
        <dbReference type="ARBA" id="ARBA00022729"/>
    </source>
</evidence>
<dbReference type="Proteomes" id="UP000264589">
    <property type="component" value="Unassembled WGS sequence"/>
</dbReference>
<sequence length="302" mass="33783">MFAADAQPADYPTVKALEFIAKRLEEETAGRLAMRIYAGAQLGRERDTLEITVFGGLDVNRVNTAPLNPIAEETLVPALPFVFRSIDHMRAAVDGAPGQKILDALRPKGLVGLCYYDSGARSFYNAKRPVLTPDDLGGMKIRVQNSDLYVSMVEALGANATPMSFAEVYQGLIQGVIDGAENNWPSYETTRHFEAAPYYSRTEHIMAPEVLVMSLRRWEKLSEDDQELFRRIARESVPVMRDIWDARVEKSKEIVMAGGIELVDPVDKAPFQEKMQPVYDRFVSSKLRPLVEEIQAMEVPGV</sequence>
<dbReference type="NCBIfam" id="TIGR00787">
    <property type="entry name" value="dctP"/>
    <property type="match status" value="1"/>
</dbReference>
<dbReference type="InterPro" id="IPR004682">
    <property type="entry name" value="TRAP_DctP"/>
</dbReference>
<accession>A0A371RLE2</accession>
<dbReference type="AlphaFoldDB" id="A0A371RLE2"/>
<dbReference type="InParanoid" id="A0A371RLE2"/>
<dbReference type="GO" id="GO:0055085">
    <property type="term" value="P:transmembrane transport"/>
    <property type="evidence" value="ECO:0007669"/>
    <property type="project" value="InterPro"/>
</dbReference>
<keyword evidence="1" id="KW-0732">Signal</keyword>
<gene>
    <name evidence="2" type="ORF">DX908_00590</name>
</gene>
<name>A0A371RLE2_9PROT</name>
<dbReference type="GO" id="GO:0030246">
    <property type="term" value="F:carbohydrate binding"/>
    <property type="evidence" value="ECO:0007669"/>
    <property type="project" value="TreeGrafter"/>
</dbReference>
<proteinExistence type="predicted"/>
<dbReference type="InterPro" id="IPR018389">
    <property type="entry name" value="DctP_fam"/>
</dbReference>
<reference evidence="2 3" key="1">
    <citation type="submission" date="2018-08" db="EMBL/GenBank/DDBJ databases">
        <title>Parvularcula sp. SM1705, isolated from surface water of the South Sea China.</title>
        <authorList>
            <person name="Sun L."/>
        </authorList>
    </citation>
    <scope>NUCLEOTIDE SEQUENCE [LARGE SCALE GENOMIC DNA]</scope>
    <source>
        <strain evidence="2 3">SM1705</strain>
    </source>
</reference>
<organism evidence="2 3">
    <name type="scientific">Parvularcula marina</name>
    <dbReference type="NCBI Taxonomy" id="2292771"/>
    <lineage>
        <taxon>Bacteria</taxon>
        <taxon>Pseudomonadati</taxon>
        <taxon>Pseudomonadota</taxon>
        <taxon>Alphaproteobacteria</taxon>
        <taxon>Parvularculales</taxon>
        <taxon>Parvularculaceae</taxon>
        <taxon>Parvularcula</taxon>
    </lineage>
</organism>
<dbReference type="PANTHER" id="PTHR33376:SF2">
    <property type="entry name" value="DICARBOXYLATE-BINDING PERIPLASMIC PROTEIN"/>
    <property type="match status" value="1"/>
</dbReference>
<dbReference type="GO" id="GO:0030288">
    <property type="term" value="C:outer membrane-bounded periplasmic space"/>
    <property type="evidence" value="ECO:0007669"/>
    <property type="project" value="InterPro"/>
</dbReference>
<dbReference type="PANTHER" id="PTHR33376">
    <property type="match status" value="1"/>
</dbReference>
<dbReference type="Pfam" id="PF03480">
    <property type="entry name" value="DctP"/>
    <property type="match status" value="1"/>
</dbReference>
<evidence type="ECO:0000313" key="2">
    <source>
        <dbReference type="EMBL" id="RFB06288.1"/>
    </source>
</evidence>
<protein>
    <submittedName>
        <fullName evidence="2">TRAP transporter substrate-binding protein</fullName>
    </submittedName>
</protein>
<dbReference type="EMBL" id="QUQO01000001">
    <property type="protein sequence ID" value="RFB06288.1"/>
    <property type="molecule type" value="Genomic_DNA"/>
</dbReference>
<dbReference type="OrthoDB" id="8673861at2"/>
<dbReference type="CDD" id="cd13671">
    <property type="entry name" value="PBP2_TRAP_SBP_like_3"/>
    <property type="match status" value="1"/>
</dbReference>
<comment type="caution">
    <text evidence="2">The sequence shown here is derived from an EMBL/GenBank/DDBJ whole genome shotgun (WGS) entry which is preliminary data.</text>
</comment>
<dbReference type="FunCoup" id="A0A371RLE2">
    <property type="interactions" value="103"/>
</dbReference>
<keyword evidence="3" id="KW-1185">Reference proteome</keyword>
<dbReference type="InterPro" id="IPR038404">
    <property type="entry name" value="TRAP_DctP_sf"/>
</dbReference>
<dbReference type="PIRSF" id="PIRSF006470">
    <property type="entry name" value="DctB"/>
    <property type="match status" value="1"/>
</dbReference>
<dbReference type="Gene3D" id="3.40.190.170">
    <property type="entry name" value="Bacterial extracellular solute-binding protein, family 7"/>
    <property type="match status" value="1"/>
</dbReference>
<evidence type="ECO:0000313" key="3">
    <source>
        <dbReference type="Proteomes" id="UP000264589"/>
    </source>
</evidence>